<dbReference type="PANTHER" id="PTHR11845">
    <property type="entry name" value="5'-DEOXYNUCLEOTIDASE HDDC2"/>
    <property type="match status" value="1"/>
</dbReference>
<evidence type="ECO:0000256" key="1">
    <source>
        <dbReference type="ARBA" id="ARBA00001638"/>
    </source>
</evidence>
<comment type="subunit">
    <text evidence="7">Homodimer.</text>
</comment>
<evidence type="ECO:0000256" key="11">
    <source>
        <dbReference type="ARBA" id="ARBA00022842"/>
    </source>
</evidence>
<evidence type="ECO:0000256" key="10">
    <source>
        <dbReference type="ARBA" id="ARBA00022801"/>
    </source>
</evidence>
<dbReference type="InterPro" id="IPR006674">
    <property type="entry name" value="HD_domain"/>
</dbReference>
<dbReference type="EMBL" id="MU853243">
    <property type="protein sequence ID" value="KAK4119954.1"/>
    <property type="molecule type" value="Genomic_DNA"/>
</dbReference>
<evidence type="ECO:0000256" key="7">
    <source>
        <dbReference type="ARBA" id="ARBA00011738"/>
    </source>
</evidence>
<keyword evidence="12" id="KW-0170">Cobalt</keyword>
<evidence type="ECO:0000256" key="4">
    <source>
        <dbReference type="ARBA" id="ARBA00001946"/>
    </source>
</evidence>
<dbReference type="GeneID" id="87831694"/>
<dbReference type="SMART" id="SM00471">
    <property type="entry name" value="HDc"/>
    <property type="match status" value="1"/>
</dbReference>
<accession>A0AAN6TT32</accession>
<feature type="compositionally biased region" description="Polar residues" evidence="13">
    <location>
        <begin position="1"/>
        <end position="10"/>
    </location>
</feature>
<dbReference type="FunFam" id="1.10.3210.10:FF:000011">
    <property type="entry name" value="HD domain-containing protein 2"/>
    <property type="match status" value="1"/>
</dbReference>
<dbReference type="InterPro" id="IPR039356">
    <property type="entry name" value="YfbR/HDDC2"/>
</dbReference>
<keyword evidence="10" id="KW-0378">Hydrolase</keyword>
<dbReference type="GO" id="GO:0005737">
    <property type="term" value="C:cytoplasm"/>
    <property type="evidence" value="ECO:0007669"/>
    <property type="project" value="TreeGrafter"/>
</dbReference>
<comment type="cofactor">
    <cofactor evidence="4">
        <name>Mg(2+)</name>
        <dbReference type="ChEBI" id="CHEBI:18420"/>
    </cofactor>
</comment>
<comment type="cofactor">
    <cofactor evidence="2">
        <name>Mn(2+)</name>
        <dbReference type="ChEBI" id="CHEBI:29035"/>
    </cofactor>
</comment>
<comment type="caution">
    <text evidence="15">The sequence shown here is derived from an EMBL/GenBank/DDBJ whole genome shotgun (WGS) entry which is preliminary data.</text>
</comment>
<evidence type="ECO:0000313" key="15">
    <source>
        <dbReference type="EMBL" id="KAK4119954.1"/>
    </source>
</evidence>
<dbReference type="PANTHER" id="PTHR11845:SF13">
    <property type="entry name" value="5'-DEOXYNUCLEOTIDASE HDDC2"/>
    <property type="match status" value="1"/>
</dbReference>
<dbReference type="RefSeq" id="XP_062643727.1">
    <property type="nucleotide sequence ID" value="XM_062794925.1"/>
</dbReference>
<evidence type="ECO:0000256" key="8">
    <source>
        <dbReference type="ARBA" id="ARBA00012964"/>
    </source>
</evidence>
<dbReference type="AlphaFoldDB" id="A0AAN6TT32"/>
<evidence type="ECO:0000256" key="3">
    <source>
        <dbReference type="ARBA" id="ARBA00001941"/>
    </source>
</evidence>
<evidence type="ECO:0000256" key="6">
    <source>
        <dbReference type="ARBA" id="ARBA00009999"/>
    </source>
</evidence>
<evidence type="ECO:0000256" key="13">
    <source>
        <dbReference type="SAM" id="MobiDB-lite"/>
    </source>
</evidence>
<evidence type="ECO:0000256" key="9">
    <source>
        <dbReference type="ARBA" id="ARBA00022723"/>
    </source>
</evidence>
<dbReference type="Pfam" id="PF13023">
    <property type="entry name" value="HD_3"/>
    <property type="match status" value="1"/>
</dbReference>
<proteinExistence type="inferred from homology"/>
<sequence>MSHILPNNSKGGKGSDGVDPSIVTTVKVADPWTVEKALATISRPAEGSTSPIAFFHLLERLKTTKRAGWLRCESVADHSCRMAMMAAVPPPSLAHQLDIAKCIKMCLFHDTAELLVGDLTPADGVPKTEKHRRETETMSYIEGKVLANVNAGVAGQEIMALWREFEDAKSLESRFVQDLDKIELLLQMVEYERRAEGRLDLSEFTYVKTKVLLPETQAWAEEIIGEREEFRKAHHAVEAGASDIRMRVMQDAYYGNQL</sequence>
<keyword evidence="16" id="KW-1185">Reference proteome</keyword>
<evidence type="ECO:0000256" key="12">
    <source>
        <dbReference type="ARBA" id="ARBA00023285"/>
    </source>
</evidence>
<dbReference type="InterPro" id="IPR003607">
    <property type="entry name" value="HD/PDEase_dom"/>
</dbReference>
<dbReference type="Gene3D" id="1.10.3210.10">
    <property type="entry name" value="Hypothetical protein af1432"/>
    <property type="match status" value="1"/>
</dbReference>
<reference evidence="15" key="2">
    <citation type="submission" date="2023-05" db="EMBL/GenBank/DDBJ databases">
        <authorList>
            <consortium name="Lawrence Berkeley National Laboratory"/>
            <person name="Steindorff A."/>
            <person name="Hensen N."/>
            <person name="Bonometti L."/>
            <person name="Westerberg I."/>
            <person name="Brannstrom I.O."/>
            <person name="Guillou S."/>
            <person name="Cros-Aarteil S."/>
            <person name="Calhoun S."/>
            <person name="Haridas S."/>
            <person name="Kuo A."/>
            <person name="Mondo S."/>
            <person name="Pangilinan J."/>
            <person name="Riley R."/>
            <person name="Labutti K."/>
            <person name="Andreopoulos B."/>
            <person name="Lipzen A."/>
            <person name="Chen C."/>
            <person name="Yanf M."/>
            <person name="Daum C."/>
            <person name="Ng V."/>
            <person name="Clum A."/>
            <person name="Ohm R."/>
            <person name="Martin F."/>
            <person name="Silar P."/>
            <person name="Natvig D."/>
            <person name="Lalanne C."/>
            <person name="Gautier V."/>
            <person name="Ament-Velasquez S.L."/>
            <person name="Kruys A."/>
            <person name="Hutchinson M.I."/>
            <person name="Powell A.J."/>
            <person name="Barry K."/>
            <person name="Miller A.N."/>
            <person name="Grigoriev I.V."/>
            <person name="Debuchy R."/>
            <person name="Gladieux P."/>
            <person name="Thoren M.H."/>
            <person name="Johannesson H."/>
        </authorList>
    </citation>
    <scope>NUCLEOTIDE SEQUENCE</scope>
    <source>
        <strain evidence="15">CBS 731.68</strain>
    </source>
</reference>
<comment type="function">
    <text evidence="5">Catalyzes the dephosphorylation of the nucleoside 5'-monophosphates deoxyadenosine monophosphate (dAMP), deoxycytidine monophosphate (dCMP), deoxyguanosine monophosphate (dGMP) and deoxythymidine monophosphate (dTMP).</text>
</comment>
<protein>
    <recommendedName>
        <fullName evidence="8">5'-deoxynucleotidase</fullName>
        <ecNumber evidence="8">3.1.3.89</ecNumber>
    </recommendedName>
</protein>
<organism evidence="15 16">
    <name type="scientific">Parathielavia appendiculata</name>
    <dbReference type="NCBI Taxonomy" id="2587402"/>
    <lineage>
        <taxon>Eukaryota</taxon>
        <taxon>Fungi</taxon>
        <taxon>Dikarya</taxon>
        <taxon>Ascomycota</taxon>
        <taxon>Pezizomycotina</taxon>
        <taxon>Sordariomycetes</taxon>
        <taxon>Sordariomycetidae</taxon>
        <taxon>Sordariales</taxon>
        <taxon>Chaetomiaceae</taxon>
        <taxon>Parathielavia</taxon>
    </lineage>
</organism>
<evidence type="ECO:0000256" key="2">
    <source>
        <dbReference type="ARBA" id="ARBA00001936"/>
    </source>
</evidence>
<dbReference type="Proteomes" id="UP001302602">
    <property type="component" value="Unassembled WGS sequence"/>
</dbReference>
<feature type="domain" description="HD/PDEase" evidence="14">
    <location>
        <begin position="71"/>
        <end position="194"/>
    </location>
</feature>
<comment type="similarity">
    <text evidence="6">Belongs to the HDDC2 family.</text>
</comment>
<keyword evidence="9" id="KW-0479">Metal-binding</keyword>
<name>A0AAN6TT32_9PEZI</name>
<dbReference type="GO" id="GO:0046872">
    <property type="term" value="F:metal ion binding"/>
    <property type="evidence" value="ECO:0007669"/>
    <property type="project" value="UniProtKB-KW"/>
</dbReference>
<feature type="region of interest" description="Disordered" evidence="13">
    <location>
        <begin position="1"/>
        <end position="20"/>
    </location>
</feature>
<evidence type="ECO:0000313" key="16">
    <source>
        <dbReference type="Proteomes" id="UP001302602"/>
    </source>
</evidence>
<evidence type="ECO:0000256" key="5">
    <source>
        <dbReference type="ARBA" id="ARBA00004074"/>
    </source>
</evidence>
<dbReference type="EC" id="3.1.3.89" evidence="8"/>
<evidence type="ECO:0000259" key="14">
    <source>
        <dbReference type="SMART" id="SM00471"/>
    </source>
</evidence>
<keyword evidence="11" id="KW-0460">Magnesium</keyword>
<reference evidence="15" key="1">
    <citation type="journal article" date="2023" name="Mol. Phylogenet. Evol.">
        <title>Genome-scale phylogeny and comparative genomics of the fungal order Sordariales.</title>
        <authorList>
            <person name="Hensen N."/>
            <person name="Bonometti L."/>
            <person name="Westerberg I."/>
            <person name="Brannstrom I.O."/>
            <person name="Guillou S."/>
            <person name="Cros-Aarteil S."/>
            <person name="Calhoun S."/>
            <person name="Haridas S."/>
            <person name="Kuo A."/>
            <person name="Mondo S."/>
            <person name="Pangilinan J."/>
            <person name="Riley R."/>
            <person name="LaButti K."/>
            <person name="Andreopoulos B."/>
            <person name="Lipzen A."/>
            <person name="Chen C."/>
            <person name="Yan M."/>
            <person name="Daum C."/>
            <person name="Ng V."/>
            <person name="Clum A."/>
            <person name="Steindorff A."/>
            <person name="Ohm R.A."/>
            <person name="Martin F."/>
            <person name="Silar P."/>
            <person name="Natvig D.O."/>
            <person name="Lalanne C."/>
            <person name="Gautier V."/>
            <person name="Ament-Velasquez S.L."/>
            <person name="Kruys A."/>
            <person name="Hutchinson M.I."/>
            <person name="Powell A.J."/>
            <person name="Barry K."/>
            <person name="Miller A.N."/>
            <person name="Grigoriev I.V."/>
            <person name="Debuchy R."/>
            <person name="Gladieux P."/>
            <person name="Hiltunen Thoren M."/>
            <person name="Johannesson H."/>
        </authorList>
    </citation>
    <scope>NUCLEOTIDE SEQUENCE</scope>
    <source>
        <strain evidence="15">CBS 731.68</strain>
    </source>
</reference>
<comment type="catalytic activity">
    <reaction evidence="1">
        <text>a 2'-deoxyribonucleoside 5'-phosphate + H2O = a 2'-deoxyribonucleoside + phosphate</text>
        <dbReference type="Rhea" id="RHEA:36167"/>
        <dbReference type="ChEBI" id="CHEBI:15377"/>
        <dbReference type="ChEBI" id="CHEBI:18274"/>
        <dbReference type="ChEBI" id="CHEBI:43474"/>
        <dbReference type="ChEBI" id="CHEBI:65317"/>
        <dbReference type="EC" id="3.1.3.89"/>
    </reaction>
</comment>
<dbReference type="SUPFAM" id="SSF109604">
    <property type="entry name" value="HD-domain/PDEase-like"/>
    <property type="match status" value="1"/>
</dbReference>
<comment type="cofactor">
    <cofactor evidence="3">
        <name>Co(2+)</name>
        <dbReference type="ChEBI" id="CHEBI:48828"/>
    </cofactor>
</comment>
<gene>
    <name evidence="15" type="ORF">N657DRAFT_658766</name>
</gene>
<dbReference type="GO" id="GO:0009159">
    <property type="term" value="P:deoxyribonucleoside monophosphate catabolic process"/>
    <property type="evidence" value="ECO:0007669"/>
    <property type="project" value="UniProtKB-ARBA"/>
</dbReference>
<dbReference type="GO" id="GO:0002953">
    <property type="term" value="F:5'-deoxynucleotidase activity"/>
    <property type="evidence" value="ECO:0007669"/>
    <property type="project" value="UniProtKB-EC"/>
</dbReference>